<evidence type="ECO:0000313" key="1">
    <source>
        <dbReference type="EMBL" id="ABX43908.1"/>
    </source>
</evidence>
<keyword evidence="2" id="KW-1185">Reference proteome</keyword>
<proteinExistence type="predicted"/>
<dbReference type="KEGG" id="cpy:Cphy_3559"/>
<dbReference type="AlphaFoldDB" id="A9KIP5"/>
<gene>
    <name evidence="1" type="ordered locus">Cphy_3559</name>
</gene>
<organism evidence="1 2">
    <name type="scientific">Lachnoclostridium phytofermentans (strain ATCC 700394 / DSM 18823 / ISDg)</name>
    <name type="common">Clostridium phytofermentans</name>
    <dbReference type="NCBI Taxonomy" id="357809"/>
    <lineage>
        <taxon>Bacteria</taxon>
        <taxon>Bacillati</taxon>
        <taxon>Bacillota</taxon>
        <taxon>Clostridia</taxon>
        <taxon>Lachnospirales</taxon>
        <taxon>Lachnospiraceae</taxon>
    </lineage>
</organism>
<dbReference type="Proteomes" id="UP000000370">
    <property type="component" value="Chromosome"/>
</dbReference>
<name>A9KIP5_LACP7</name>
<dbReference type="HOGENOM" id="CLU_1945021_0_0_9"/>
<evidence type="ECO:0000313" key="2">
    <source>
        <dbReference type="Proteomes" id="UP000000370"/>
    </source>
</evidence>
<dbReference type="EMBL" id="CP000885">
    <property type="protein sequence ID" value="ABX43908.1"/>
    <property type="molecule type" value="Genomic_DNA"/>
</dbReference>
<sequence>MIPHDTLGLNNSAIFVVTNMKDSMRAEMTINFEFADRNENKTSNIFTYEGTREADGVYFFQIENQKETKFAWEKDANLEHLIEMLGGLAEIRYNVSESYPFQLRFYSEEGELILEENIEFNTNYLYGKE</sequence>
<accession>A9KIP5</accession>
<reference evidence="2" key="1">
    <citation type="submission" date="2007-11" db="EMBL/GenBank/DDBJ databases">
        <title>Complete genome sequence of Clostridium phytofermentans ISDg.</title>
        <authorList>
            <person name="Leschine S.B."/>
            <person name="Warnick T.A."/>
            <person name="Blanchard J.L."/>
            <person name="Schnell D.J."/>
            <person name="Petit E.L."/>
            <person name="LaTouf W.G."/>
            <person name="Copeland A."/>
            <person name="Lucas S."/>
            <person name="Lapidus A."/>
            <person name="Barry K."/>
            <person name="Glavina del Rio T."/>
            <person name="Dalin E."/>
            <person name="Tice H."/>
            <person name="Pitluck S."/>
            <person name="Kiss H."/>
            <person name="Brettin T."/>
            <person name="Bruce D."/>
            <person name="Detter J.C."/>
            <person name="Han C."/>
            <person name="Kuske C."/>
            <person name="Schmutz J."/>
            <person name="Larimer F."/>
            <person name="Land M."/>
            <person name="Hauser L."/>
            <person name="Kyrpides N."/>
            <person name="Kim E.A."/>
            <person name="Richardson P."/>
        </authorList>
    </citation>
    <scope>NUCLEOTIDE SEQUENCE [LARGE SCALE GENOMIC DNA]</scope>
    <source>
        <strain evidence="2">ATCC 700394 / DSM 18823 / ISDg</strain>
    </source>
</reference>
<protein>
    <submittedName>
        <fullName evidence="1">Uncharacterized protein</fullName>
    </submittedName>
</protein>
<dbReference type="STRING" id="357809.Cphy_3559"/>